<accession>A0A9D1HJV4</accession>
<keyword evidence="1" id="KW-0472">Membrane</keyword>
<feature type="transmembrane region" description="Helical" evidence="1">
    <location>
        <begin position="30"/>
        <end position="55"/>
    </location>
</feature>
<reference evidence="2" key="1">
    <citation type="submission" date="2020-10" db="EMBL/GenBank/DDBJ databases">
        <authorList>
            <person name="Gilroy R."/>
        </authorList>
    </citation>
    <scope>NUCLEOTIDE SEQUENCE</scope>
    <source>
        <strain evidence="2">2830</strain>
    </source>
</reference>
<dbReference type="AlphaFoldDB" id="A0A9D1HJV4"/>
<evidence type="ECO:0000313" key="3">
    <source>
        <dbReference type="Proteomes" id="UP000824124"/>
    </source>
</evidence>
<feature type="transmembrane region" description="Helical" evidence="1">
    <location>
        <begin position="97"/>
        <end position="117"/>
    </location>
</feature>
<keyword evidence="1" id="KW-1133">Transmembrane helix</keyword>
<evidence type="ECO:0000313" key="2">
    <source>
        <dbReference type="EMBL" id="HIU10055.1"/>
    </source>
</evidence>
<protein>
    <recommendedName>
        <fullName evidence="4">TIGR04086 family membrane protein</fullName>
    </recommendedName>
</protein>
<feature type="transmembrane region" description="Helical" evidence="1">
    <location>
        <begin position="67"/>
        <end position="85"/>
    </location>
</feature>
<keyword evidence="1" id="KW-0812">Transmembrane</keyword>
<gene>
    <name evidence="2" type="ORF">IAB00_02210</name>
</gene>
<sequence>MPKPCFRLKTKLHFAPPPFAIRFFRRLIRLLMLPAAVLVGLLPLLLWLLLSLLWWELPFDFSADVRWFTTLCLVAAPFMAGFAHCRWHPAASVTAGAIAAFWLWLLGFSLWLASFGVPVWQKAFVSLLASLLLGVAGGMSARRIERVVQTERQKHQSVAK</sequence>
<name>A0A9D1HJV4_9FIRM</name>
<organism evidence="2 3">
    <name type="scientific">Candidatus Avidehalobacter gallistercoris</name>
    <dbReference type="NCBI Taxonomy" id="2840694"/>
    <lineage>
        <taxon>Bacteria</taxon>
        <taxon>Bacillati</taxon>
        <taxon>Bacillota</taxon>
        <taxon>Clostridia</taxon>
        <taxon>Eubacteriales</taxon>
        <taxon>Peptococcaceae</taxon>
        <taxon>Peptococcaceae incertae sedis</taxon>
        <taxon>Candidatus Avidehalobacter</taxon>
    </lineage>
</organism>
<proteinExistence type="predicted"/>
<feature type="transmembrane region" description="Helical" evidence="1">
    <location>
        <begin position="123"/>
        <end position="144"/>
    </location>
</feature>
<reference evidence="2" key="2">
    <citation type="journal article" date="2021" name="PeerJ">
        <title>Extensive microbial diversity within the chicken gut microbiome revealed by metagenomics and culture.</title>
        <authorList>
            <person name="Gilroy R."/>
            <person name="Ravi A."/>
            <person name="Getino M."/>
            <person name="Pursley I."/>
            <person name="Horton D.L."/>
            <person name="Alikhan N.F."/>
            <person name="Baker D."/>
            <person name="Gharbi K."/>
            <person name="Hall N."/>
            <person name="Watson M."/>
            <person name="Adriaenssens E.M."/>
            <person name="Foster-Nyarko E."/>
            <person name="Jarju S."/>
            <person name="Secka A."/>
            <person name="Antonio M."/>
            <person name="Oren A."/>
            <person name="Chaudhuri R.R."/>
            <person name="La Ragione R."/>
            <person name="Hildebrand F."/>
            <person name="Pallen M.J."/>
        </authorList>
    </citation>
    <scope>NUCLEOTIDE SEQUENCE</scope>
    <source>
        <strain evidence="2">2830</strain>
    </source>
</reference>
<comment type="caution">
    <text evidence="2">The sequence shown here is derived from an EMBL/GenBank/DDBJ whole genome shotgun (WGS) entry which is preliminary data.</text>
</comment>
<dbReference type="Proteomes" id="UP000824124">
    <property type="component" value="Unassembled WGS sequence"/>
</dbReference>
<evidence type="ECO:0000256" key="1">
    <source>
        <dbReference type="SAM" id="Phobius"/>
    </source>
</evidence>
<dbReference type="EMBL" id="DVMH01000015">
    <property type="protein sequence ID" value="HIU10055.1"/>
    <property type="molecule type" value="Genomic_DNA"/>
</dbReference>
<evidence type="ECO:0008006" key="4">
    <source>
        <dbReference type="Google" id="ProtNLM"/>
    </source>
</evidence>